<sequence length="38" mass="4152">MPYQVRGAAHDLLTPMLGEISIGIAKGMRLGFSMTQYP</sequence>
<dbReference type="Proteomes" id="UP000219564">
    <property type="component" value="Unassembled WGS sequence"/>
</dbReference>
<gene>
    <name evidence="1" type="ORF">PLUA15_200020</name>
</gene>
<reference evidence="1 2" key="1">
    <citation type="submission" date="2017-08" db="EMBL/GenBank/DDBJ databases">
        <authorList>
            <person name="Chaillou S."/>
        </authorList>
    </citation>
    <scope>NUCLEOTIDE SEQUENCE [LARGE SCALE GENOMIC DNA]</scope>
    <source>
        <strain evidence="1 2">MFPA15A1205</strain>
    </source>
</reference>
<proteinExistence type="predicted"/>
<comment type="caution">
    <text evidence="1">The sequence shown here is derived from an EMBL/GenBank/DDBJ whole genome shotgun (WGS) entry which is preliminary data.</text>
</comment>
<dbReference type="EMBL" id="OBKZ01000013">
    <property type="protein sequence ID" value="SOB51633.1"/>
    <property type="molecule type" value="Genomic_DNA"/>
</dbReference>
<organism evidence="1 2">
    <name type="scientific">Pseudomonas lundensis</name>
    <dbReference type="NCBI Taxonomy" id="86185"/>
    <lineage>
        <taxon>Bacteria</taxon>
        <taxon>Pseudomonadati</taxon>
        <taxon>Pseudomonadota</taxon>
        <taxon>Gammaproteobacteria</taxon>
        <taxon>Pseudomonadales</taxon>
        <taxon>Pseudomonadaceae</taxon>
        <taxon>Pseudomonas</taxon>
    </lineage>
</organism>
<evidence type="ECO:0000313" key="1">
    <source>
        <dbReference type="EMBL" id="SOB51633.1"/>
    </source>
</evidence>
<dbReference type="AlphaFoldDB" id="A0AAX2H643"/>
<evidence type="ECO:0000313" key="2">
    <source>
        <dbReference type="Proteomes" id="UP000219564"/>
    </source>
</evidence>
<accession>A0AAX2H643</accession>
<name>A0AAX2H643_9PSED</name>
<protein>
    <submittedName>
        <fullName evidence="1">Uncharacterized protein</fullName>
    </submittedName>
</protein>